<name>A0A6J7D135_9ZZZZ</name>
<gene>
    <name evidence="1" type="ORF">UFOPK3317_00590</name>
    <name evidence="2" type="ORF">UFOPK4071_01051</name>
</gene>
<proteinExistence type="predicted"/>
<dbReference type="AlphaFoldDB" id="A0A6J7D135"/>
<protein>
    <submittedName>
        <fullName evidence="1">Unannotated protein</fullName>
    </submittedName>
</protein>
<accession>A0A6J7D135</accession>
<evidence type="ECO:0000313" key="2">
    <source>
        <dbReference type="EMBL" id="CAB5017527.1"/>
    </source>
</evidence>
<reference evidence="1" key="1">
    <citation type="submission" date="2020-05" db="EMBL/GenBank/DDBJ databases">
        <authorList>
            <person name="Chiriac C."/>
            <person name="Salcher M."/>
            <person name="Ghai R."/>
            <person name="Kavagutti S V."/>
        </authorList>
    </citation>
    <scope>NUCLEOTIDE SEQUENCE</scope>
</reference>
<dbReference type="EMBL" id="CAFBLK010000081">
    <property type="protein sequence ID" value="CAB4864557.1"/>
    <property type="molecule type" value="Genomic_DNA"/>
</dbReference>
<sequence>MLKSLRQRSTLSMLAASVIATCAIGASALPSGAAPPTVANPFPQAGMADMGACGGLSIGAARNSTGSAGLTLTNQSMSISVKGVATTTEQAAAGEVGGCLFNDALGVHSTYPVVKKFAAKITSSSADCKLEDNDPAERPWMGKVMWSLDSTGDGTVDSKVMGYLRITGVDSDVLEFVWVTGIVTKGDAVGSTISGSLLFAPIFKTRIATSYYSDVPQQKWDVVTQLGNDTASAVAPGYGFSVLNAYYYGNCGRFGEILGSPNVKELAFGAGLVSPLGNLSRGFHFLI</sequence>
<evidence type="ECO:0000313" key="1">
    <source>
        <dbReference type="EMBL" id="CAB4864557.1"/>
    </source>
</evidence>
<dbReference type="EMBL" id="CAFBPF010000136">
    <property type="protein sequence ID" value="CAB5017527.1"/>
    <property type="molecule type" value="Genomic_DNA"/>
</dbReference>
<organism evidence="1">
    <name type="scientific">freshwater metagenome</name>
    <dbReference type="NCBI Taxonomy" id="449393"/>
    <lineage>
        <taxon>unclassified sequences</taxon>
        <taxon>metagenomes</taxon>
        <taxon>ecological metagenomes</taxon>
    </lineage>
</organism>